<proteinExistence type="inferred from homology"/>
<feature type="region of interest" description="Disordered" evidence="4">
    <location>
        <begin position="92"/>
        <end position="129"/>
    </location>
</feature>
<gene>
    <name evidence="6" type="ORF">UREG_04931</name>
</gene>
<evidence type="ECO:0000313" key="6">
    <source>
        <dbReference type="EMBL" id="EEP80089.1"/>
    </source>
</evidence>
<keyword evidence="2" id="KW-0677">Repeat</keyword>
<dbReference type="Gene3D" id="1.25.10.10">
    <property type="entry name" value="Leucine-rich Repeat Variant"/>
    <property type="match status" value="1"/>
</dbReference>
<keyword evidence="3" id="KW-0833">Ubl conjugation pathway</keyword>
<dbReference type="PANTHER" id="PTHR12696">
    <property type="entry name" value="TIP120"/>
    <property type="match status" value="1"/>
</dbReference>
<dbReference type="AlphaFoldDB" id="C4JUX8"/>
<dbReference type="InterPro" id="IPR013932">
    <property type="entry name" value="TATA-bd_TIP120"/>
</dbReference>
<evidence type="ECO:0000256" key="4">
    <source>
        <dbReference type="SAM" id="MobiDB-lite"/>
    </source>
</evidence>
<feature type="domain" description="TATA-binding protein interacting (TIP20)" evidence="5">
    <location>
        <begin position="886"/>
        <end position="1052"/>
    </location>
</feature>
<dbReference type="InterPro" id="IPR011989">
    <property type="entry name" value="ARM-like"/>
</dbReference>
<dbReference type="Proteomes" id="UP000002058">
    <property type="component" value="Unassembled WGS sequence"/>
</dbReference>
<dbReference type="EMBL" id="CH476617">
    <property type="protein sequence ID" value="EEP80089.1"/>
    <property type="molecule type" value="Genomic_DNA"/>
</dbReference>
<dbReference type="STRING" id="336963.C4JUX8"/>
<dbReference type="GO" id="GO:0010265">
    <property type="term" value="P:SCF complex assembly"/>
    <property type="evidence" value="ECO:0007669"/>
    <property type="project" value="InterPro"/>
</dbReference>
<dbReference type="InterPro" id="IPR016024">
    <property type="entry name" value="ARM-type_fold"/>
</dbReference>
<dbReference type="KEGG" id="ure:UREG_04931"/>
<feature type="compositionally biased region" description="Acidic residues" evidence="4">
    <location>
        <begin position="29"/>
        <end position="39"/>
    </location>
</feature>
<dbReference type="GeneID" id="8437982"/>
<dbReference type="RefSeq" id="XP_002584242.1">
    <property type="nucleotide sequence ID" value="XM_002584196.1"/>
</dbReference>
<evidence type="ECO:0000259" key="5">
    <source>
        <dbReference type="Pfam" id="PF08623"/>
    </source>
</evidence>
<name>C4JUX8_UNCRE</name>
<evidence type="ECO:0000256" key="3">
    <source>
        <dbReference type="ARBA" id="ARBA00022786"/>
    </source>
</evidence>
<dbReference type="OrthoDB" id="6260732at2759"/>
<dbReference type="Pfam" id="PF25782">
    <property type="entry name" value="TPR_CAND1"/>
    <property type="match status" value="1"/>
</dbReference>
<protein>
    <recommendedName>
        <fullName evidence="5">TATA-binding protein interacting (TIP20) domain-containing protein</fullName>
    </recommendedName>
</protein>
<evidence type="ECO:0000256" key="1">
    <source>
        <dbReference type="ARBA" id="ARBA00007657"/>
    </source>
</evidence>
<sequence>MSIPAKFGPYMKTLAPFIFSAVSERELNEMEDDQSDTEEHDPKEDELRETALVALETLVSYCTNDMQPYLMDSIDAALRCLKYDPNVAEFEDEEMGGTQDEGSDDGATEEPDEDNEAYEDFEEEEGYSDIDDQSWKVRRCSAKLLLAIISTQGRSSTRPVDEDTIYQKIAPALLARFTKEREESVKLEVVSTMTGLVKKATEISASIGGAPLIPESHGRNSRKRRRQDSDVGLLGYECEAQAFAALDSPAITPPTPQTGPIGEIVRLTPGIVQGLVKLWKHASIPLKQAAINLMRSLALVRYGGLVDFLQRIEDPVADALKSSTMSGGVSVSAGTTSVTAGNLQIDTLGLVAAIAQTHTSNALLPFLIALIPGVLAAVQERNYKVASEALGTIEEIVKAMTPPRVSPEGQDFKLQLGKLYDVVIGKIMDNSADLEVRQRALHVLGVLLARTSGPKGAKFVPPAERAKGMSTLVDRLKNETTRVAAARAVHDVAVLACSDSDVTPAWLADVTLELAAQLRKADRALRDASIGALKGLAINRYCRQHYDQNTVQILTSSFLPLLTASDLHLLTPALVILSHIIPGHGAQLVDANMIQALCSVIQASPSGVALKVYLHLIRVIGEQGAGALLMKALLQNVGVNGDPSIVGRSIGTLVVYGGPQIGVKTQDFLNELQSQEDAQRKCLALAVLGEIGLCLGSKSSLTPDLFMSHFDCKSDKVRFSAAVALGSVGASNIEAYLPVILAELEKDHSSKYLLLHSLREILQHPENVRTDVAPFATRLWEILLNASDDEDNRVVGAECIGRLALIEPSSYIPLLQEYLDRDTAATRGTIISAFRYTLADSGSVYNDVLRPLIIPILAKMLSDTDLGNHRLALTTVNSAIHNKPDLVLPHLNQLLPVVMKDTYIKPELVREVQMGPFKHKVDDGLELRKSAYETLYTCVDMACSILDIAEIYDRILAGIRDEQDIRTLCNLMISKLITLAPKQTESRLDSLVDPFRAILSTKLKESAVKQELEKAQEASLGVLRISRELQKAFPAAETSSEHHAWKQYLDWMSREYTQLLRILGNNS</sequence>
<dbReference type="HOGENOM" id="CLU_007157_0_0_1"/>
<dbReference type="VEuPathDB" id="FungiDB:UREG_04931"/>
<organism evidence="6 7">
    <name type="scientific">Uncinocarpus reesii (strain UAMH 1704)</name>
    <dbReference type="NCBI Taxonomy" id="336963"/>
    <lineage>
        <taxon>Eukaryota</taxon>
        <taxon>Fungi</taxon>
        <taxon>Dikarya</taxon>
        <taxon>Ascomycota</taxon>
        <taxon>Pezizomycotina</taxon>
        <taxon>Eurotiomycetes</taxon>
        <taxon>Eurotiomycetidae</taxon>
        <taxon>Onygenales</taxon>
        <taxon>Onygenaceae</taxon>
        <taxon>Uncinocarpus</taxon>
    </lineage>
</organism>
<dbReference type="InParanoid" id="C4JUX8"/>
<evidence type="ECO:0000313" key="7">
    <source>
        <dbReference type="Proteomes" id="UP000002058"/>
    </source>
</evidence>
<keyword evidence="7" id="KW-1185">Reference proteome</keyword>
<dbReference type="OMA" id="AYIPHFQ"/>
<accession>C4JUX8</accession>
<comment type="similarity">
    <text evidence="1">Belongs to the CAND family.</text>
</comment>
<evidence type="ECO:0000256" key="2">
    <source>
        <dbReference type="ARBA" id="ARBA00022737"/>
    </source>
</evidence>
<reference evidence="7" key="1">
    <citation type="journal article" date="2009" name="Genome Res.">
        <title>Comparative genomic analyses of the human fungal pathogens Coccidioides and their relatives.</title>
        <authorList>
            <person name="Sharpton T.J."/>
            <person name="Stajich J.E."/>
            <person name="Rounsley S.D."/>
            <person name="Gardner M.J."/>
            <person name="Wortman J.R."/>
            <person name="Jordar V.S."/>
            <person name="Maiti R."/>
            <person name="Kodira C.D."/>
            <person name="Neafsey D.E."/>
            <person name="Zeng Q."/>
            <person name="Hung C.-Y."/>
            <person name="McMahan C."/>
            <person name="Muszewska A."/>
            <person name="Grynberg M."/>
            <person name="Mandel M.A."/>
            <person name="Kellner E.M."/>
            <person name="Barker B.M."/>
            <person name="Galgiani J.N."/>
            <person name="Orbach M.J."/>
            <person name="Kirkland T.N."/>
            <person name="Cole G.T."/>
            <person name="Henn M.R."/>
            <person name="Birren B.W."/>
            <person name="Taylor J.W."/>
        </authorList>
    </citation>
    <scope>NUCLEOTIDE SEQUENCE [LARGE SCALE GENOMIC DNA]</scope>
    <source>
        <strain evidence="7">UAMH 1704</strain>
    </source>
</reference>
<dbReference type="SUPFAM" id="SSF48371">
    <property type="entry name" value="ARM repeat"/>
    <property type="match status" value="1"/>
</dbReference>
<dbReference type="Pfam" id="PF08623">
    <property type="entry name" value="TIP120"/>
    <property type="match status" value="1"/>
</dbReference>
<dbReference type="InterPro" id="IPR039852">
    <property type="entry name" value="CAND1/CAND2"/>
</dbReference>
<dbReference type="eggNOG" id="KOG1824">
    <property type="taxonomic scope" value="Eukaryota"/>
</dbReference>
<feature type="region of interest" description="Disordered" evidence="4">
    <location>
        <begin position="27"/>
        <end position="46"/>
    </location>
</feature>